<feature type="compositionally biased region" description="Polar residues" evidence="7">
    <location>
        <begin position="1606"/>
        <end position="1615"/>
    </location>
</feature>
<feature type="region of interest" description="Disordered" evidence="7">
    <location>
        <begin position="1063"/>
        <end position="1084"/>
    </location>
</feature>
<evidence type="ECO:0000256" key="5">
    <source>
        <dbReference type="ARBA" id="ARBA00023136"/>
    </source>
</evidence>
<evidence type="ECO:0000256" key="6">
    <source>
        <dbReference type="ARBA" id="ARBA00046326"/>
    </source>
</evidence>
<dbReference type="GO" id="GO:0005829">
    <property type="term" value="C:cytosol"/>
    <property type="evidence" value="ECO:0007669"/>
    <property type="project" value="GOC"/>
</dbReference>
<sequence length="1673" mass="184365">MASDNSKAFRRYQAGVERALALFDAKNEWADYIAFLSRLLKALQASPPDSDIPSKDVLAKYLAECLSPTLPAGVHQKALEVYDCIFGILGRDGLSKDLPLYHPGFADTLTFASLATRPWFLTLYDDHILGLHPDTLRLALNAIVSSLLPGIEEENSEDFDKILGTINKIREVFAASAEEGIFWQNLFLVSIEDAGLRVGALVYMVRYLPKIGAHQRNGNASTTSVEDVVTPEPGLLFRCFATGLQDEQPLVQRGFLDLLVTHLPLNSPTLQKTESKNDLVVLVSAAMSIVLKRDMSLSRRLWTWFFGNDEKGDGDPMPSKSPVDAPRRQSLPTSTHYADFGLQAVTDAIDGMLRQSPIAPVRRARPYRLVVSLMDRSAIGGPVVDSLFQKLITNLKQYQTSAPTQEAFDEVFRSANVLFDSIEPRRLAKYFVMLISASEWDLLEFIVLNFGLDDTELGRAHLPAIAAYLASICTRELEAGNSPHVRQIAMILDTVLTFVPVQLIKKSKTPSKVPSKAIVSALKDSYLDNKKDIVSPDDALVYAANEIIAAIGPLLRSLSDLAVLDHLVSAFGSLVSVLPYDPRVRYAGLVSSIEAWAELDLQIQREYFALSSAVSVLLNILTRGPSISHADEELAVKLVPKLARNWWAYLQPSSPQYHVESVELFWNLQAICPDKLLVDSTLMELLADDSHGPADHPSVNFGTLWAHTKTVPRDLATNGSSQESYSRVAALLDQAAIFIVDRSIHDAAWVSWLGALSSLDLHFQAVLKVIDERASRIREKILQAEISQEEKLQNGDEVGLLGGALQEESLVDLYRLRQLVQVARSSATLSKELTGKQILVRDKRQNLVENIMQLAEKAFVLHQTDEGSAVVAVDIFNAIDPRSLPGSRKDLDDKVAQADSATSSGDRLVEVFVTQLPKTTADSNFQRKVLDALHNWMSNRPDAAPPVDLLPVLMGGIASPMIDKNLDKWISLLCNSIPTYSDAIFFANLLKLTACFCNRIQAFFSVNRDLFDPRVESHQLSGTGFRPQEAPPDSFAKDPERSITNLLSGLEYVLARAHTKIVETGRPASSTGGQEPSGTGAGRSRTLANHRLTVVLCMQDAIKVCCQMWFWQATSATGPSSNAKSFSYMSSRLRAKTRRILEHLFEAEPQECLETVMGIWVEKTKSATQPGTVINLLQTLDGARPKFMLPAIFNALYSRTNPNVLDSGQRSTLSVDASAVELVAFLVEYVNRLEDDLLEEIWNDCLSFTRDVLANPMPHRQLLLRLLDFQAALCAKMENTTFAIFTIKPGGMDEGSEAPSKSASRLHAGKGVDILLSVLPIMAPVLSEGDRISTVFQGISANITGPALRSRSFPQTLNNNVLSLYLVTAKASANSKVWRKDLIDAFNDARLFDSSVTVAKTGWIPIVRQLSSVDRNIFPEVIARFVAPATAGIMFGVGASTARAEADKTTKTNLRRLCLLLMAHDQDFYASIVGLMLARIKELLTATPATSPSSSTRGEIYLLFRAMMLSLAEENLMSIWPDLISEFRKVFEDMNGVNTLTPYTQLQAAKLLDLLLLLKPRGFQRRKWLFVTDTIDAIYPPADLDRVAAADLVQSRRGSGVEHVESQQPSTSTTGLRRPWLAGMQSPSALGPFYRQLSIRAFEATYSLEGPDVAACREDLIADLFSSDAEAGT</sequence>
<dbReference type="STRING" id="1664694.A0A0N0NM66"/>
<keyword evidence="5" id="KW-0472">Membrane</keyword>
<dbReference type="OrthoDB" id="297643at2759"/>
<keyword evidence="3" id="KW-0653">Protein transport</keyword>
<evidence type="ECO:0000313" key="12">
    <source>
        <dbReference type="Proteomes" id="UP000038010"/>
    </source>
</evidence>
<keyword evidence="2" id="KW-0813">Transport</keyword>
<gene>
    <name evidence="11" type="ORF">AB675_11453</name>
</gene>
<comment type="caution">
    <text evidence="11">The sequence shown here is derived from an EMBL/GenBank/DDBJ whole genome shotgun (WGS) entry which is preliminary data.</text>
</comment>
<feature type="region of interest" description="Disordered" evidence="7">
    <location>
        <begin position="1598"/>
        <end position="1618"/>
    </location>
</feature>
<evidence type="ECO:0000259" key="10">
    <source>
        <dbReference type="Pfam" id="PF24598"/>
    </source>
</evidence>
<dbReference type="Pfam" id="PF24597">
    <property type="entry name" value="TPR_DOP1_M"/>
    <property type="match status" value="1"/>
</dbReference>
<organism evidence="11 12">
    <name type="scientific">Cyphellophora attinorum</name>
    <dbReference type="NCBI Taxonomy" id="1664694"/>
    <lineage>
        <taxon>Eukaryota</taxon>
        <taxon>Fungi</taxon>
        <taxon>Dikarya</taxon>
        <taxon>Ascomycota</taxon>
        <taxon>Pezizomycotina</taxon>
        <taxon>Eurotiomycetes</taxon>
        <taxon>Chaetothyriomycetidae</taxon>
        <taxon>Chaetothyriales</taxon>
        <taxon>Cyphellophoraceae</taxon>
        <taxon>Cyphellophora</taxon>
    </lineage>
</organism>
<dbReference type="InterPro" id="IPR056458">
    <property type="entry name" value="TPR_DOP1_M"/>
</dbReference>
<comment type="similarity">
    <text evidence="6">Belongs to the DOP1 family.</text>
</comment>
<dbReference type="GeneID" id="28732182"/>
<dbReference type="RefSeq" id="XP_017999961.1">
    <property type="nucleotide sequence ID" value="XM_018140301.1"/>
</dbReference>
<dbReference type="SUPFAM" id="SSF48371">
    <property type="entry name" value="ARM repeat"/>
    <property type="match status" value="1"/>
</dbReference>
<dbReference type="Pfam" id="PF04118">
    <property type="entry name" value="Dopey_N"/>
    <property type="match status" value="1"/>
</dbReference>
<dbReference type="VEuPathDB" id="FungiDB:AB675_11453"/>
<feature type="domain" description="DOP1 N-terminal" evidence="8">
    <location>
        <begin position="7"/>
        <end position="309"/>
    </location>
</feature>
<dbReference type="Proteomes" id="UP000038010">
    <property type="component" value="Unassembled WGS sequence"/>
</dbReference>
<evidence type="ECO:0000313" key="11">
    <source>
        <dbReference type="EMBL" id="KPI39998.1"/>
    </source>
</evidence>
<dbReference type="InterPro" id="IPR016024">
    <property type="entry name" value="ARM-type_fold"/>
</dbReference>
<keyword evidence="4" id="KW-0333">Golgi apparatus</keyword>
<dbReference type="PANTHER" id="PTHR14042:SF24">
    <property type="entry name" value="PROTEIN DOPEY-1 HOMOLOG"/>
    <property type="match status" value="1"/>
</dbReference>
<dbReference type="InterPro" id="IPR040314">
    <property type="entry name" value="DOP1"/>
</dbReference>
<feature type="domain" description="DOP1-like middle TPR" evidence="9">
    <location>
        <begin position="337"/>
        <end position="511"/>
    </location>
</feature>
<protein>
    <submittedName>
        <fullName evidence="11">Protein dopey</fullName>
    </submittedName>
</protein>
<comment type="subcellular location">
    <subcellularLocation>
        <location evidence="1">Golgi apparatus membrane</location>
        <topology evidence="1">Peripheral membrane protein</topology>
    </subcellularLocation>
</comment>
<accession>A0A0N0NM66</accession>
<evidence type="ECO:0000256" key="1">
    <source>
        <dbReference type="ARBA" id="ARBA00004395"/>
    </source>
</evidence>
<dbReference type="GO" id="GO:0015031">
    <property type="term" value="P:protein transport"/>
    <property type="evidence" value="ECO:0007669"/>
    <property type="project" value="UniProtKB-KW"/>
</dbReference>
<dbReference type="PANTHER" id="PTHR14042">
    <property type="entry name" value="DOPEY-RELATED"/>
    <property type="match status" value="1"/>
</dbReference>
<feature type="domain" description="DOP1-like C-terminal" evidence="10">
    <location>
        <begin position="1225"/>
        <end position="1647"/>
    </location>
</feature>
<dbReference type="GO" id="GO:0005768">
    <property type="term" value="C:endosome"/>
    <property type="evidence" value="ECO:0007669"/>
    <property type="project" value="TreeGrafter"/>
</dbReference>
<dbReference type="GO" id="GO:0006895">
    <property type="term" value="P:Golgi to endosome transport"/>
    <property type="evidence" value="ECO:0007669"/>
    <property type="project" value="InterPro"/>
</dbReference>
<dbReference type="InterPro" id="IPR056457">
    <property type="entry name" value="DOP1_C"/>
</dbReference>
<feature type="compositionally biased region" description="Polar residues" evidence="7">
    <location>
        <begin position="1067"/>
        <end position="1077"/>
    </location>
</feature>
<dbReference type="GO" id="GO:0000139">
    <property type="term" value="C:Golgi membrane"/>
    <property type="evidence" value="ECO:0007669"/>
    <property type="project" value="UniProtKB-SubCell"/>
</dbReference>
<dbReference type="EMBL" id="LFJN01000013">
    <property type="protein sequence ID" value="KPI39998.1"/>
    <property type="molecule type" value="Genomic_DNA"/>
</dbReference>
<reference evidence="11 12" key="1">
    <citation type="submission" date="2015-06" db="EMBL/GenBank/DDBJ databases">
        <title>Draft genome of the ant-associated black yeast Phialophora attae CBS 131958.</title>
        <authorList>
            <person name="Moreno L.F."/>
            <person name="Stielow B.J."/>
            <person name="de Hoog S."/>
            <person name="Vicente V.A."/>
            <person name="Weiss V.A."/>
            <person name="de Vries M."/>
            <person name="Cruz L.M."/>
            <person name="Souza E.M."/>
        </authorList>
    </citation>
    <scope>NUCLEOTIDE SEQUENCE [LARGE SCALE GENOMIC DNA]</scope>
    <source>
        <strain evidence="11 12">CBS 131958</strain>
    </source>
</reference>
<dbReference type="GO" id="GO:0005802">
    <property type="term" value="C:trans-Golgi network"/>
    <property type="evidence" value="ECO:0007669"/>
    <property type="project" value="TreeGrafter"/>
</dbReference>
<evidence type="ECO:0000259" key="8">
    <source>
        <dbReference type="Pfam" id="PF04118"/>
    </source>
</evidence>
<name>A0A0N0NM66_9EURO</name>
<dbReference type="Pfam" id="PF24598">
    <property type="entry name" value="DOP1_C"/>
    <property type="match status" value="1"/>
</dbReference>
<keyword evidence="12" id="KW-1185">Reference proteome</keyword>
<evidence type="ECO:0000256" key="7">
    <source>
        <dbReference type="SAM" id="MobiDB-lite"/>
    </source>
</evidence>
<proteinExistence type="inferred from homology"/>
<evidence type="ECO:0000256" key="3">
    <source>
        <dbReference type="ARBA" id="ARBA00022927"/>
    </source>
</evidence>
<evidence type="ECO:0000256" key="2">
    <source>
        <dbReference type="ARBA" id="ARBA00022448"/>
    </source>
</evidence>
<dbReference type="InterPro" id="IPR007249">
    <property type="entry name" value="DOP1_N"/>
</dbReference>
<evidence type="ECO:0000256" key="4">
    <source>
        <dbReference type="ARBA" id="ARBA00023034"/>
    </source>
</evidence>
<evidence type="ECO:0000259" key="9">
    <source>
        <dbReference type="Pfam" id="PF24597"/>
    </source>
</evidence>